<protein>
    <recommendedName>
        <fullName evidence="1">RNase H type-1 domain-containing protein</fullName>
    </recommendedName>
</protein>
<evidence type="ECO:0000313" key="2">
    <source>
        <dbReference type="EMBL" id="GBB95016.1"/>
    </source>
</evidence>
<dbReference type="AlphaFoldDB" id="A0A2Z6RSC1"/>
<dbReference type="EMBL" id="BEXD01001624">
    <property type="protein sequence ID" value="GBB95016.1"/>
    <property type="molecule type" value="Genomic_DNA"/>
</dbReference>
<dbReference type="Gene3D" id="3.30.420.10">
    <property type="entry name" value="Ribonuclease H-like superfamily/Ribonuclease H"/>
    <property type="match status" value="1"/>
</dbReference>
<dbReference type="InterPro" id="IPR002156">
    <property type="entry name" value="RNaseH_domain"/>
</dbReference>
<proteinExistence type="predicted"/>
<comment type="caution">
    <text evidence="2">The sequence shown here is derived from an EMBL/GenBank/DDBJ whole genome shotgun (WGS) entry which is preliminary data.</text>
</comment>
<evidence type="ECO:0000259" key="1">
    <source>
        <dbReference type="PROSITE" id="PS50879"/>
    </source>
</evidence>
<sequence length="96" mass="11108">MINLEIIKVKGHSNIVGNEEADKLAAAEGSNSILRFTYRIDHSSQDFRFIPTFDDIPIEQSLRKFITRLLNTYNAIEWSLLQCNRELCHTNNRQVA</sequence>
<name>A0A2Z6RSC1_9GLOM</name>
<evidence type="ECO:0000313" key="3">
    <source>
        <dbReference type="Proteomes" id="UP000247702"/>
    </source>
</evidence>
<gene>
    <name evidence="2" type="ORF">RclHR1_02460036</name>
</gene>
<dbReference type="PROSITE" id="PS50879">
    <property type="entry name" value="RNASE_H_1"/>
    <property type="match status" value="1"/>
</dbReference>
<organism evidence="2 3">
    <name type="scientific">Rhizophagus clarus</name>
    <dbReference type="NCBI Taxonomy" id="94130"/>
    <lineage>
        <taxon>Eukaryota</taxon>
        <taxon>Fungi</taxon>
        <taxon>Fungi incertae sedis</taxon>
        <taxon>Mucoromycota</taxon>
        <taxon>Glomeromycotina</taxon>
        <taxon>Glomeromycetes</taxon>
        <taxon>Glomerales</taxon>
        <taxon>Glomeraceae</taxon>
        <taxon>Rhizophagus</taxon>
    </lineage>
</organism>
<accession>A0A2Z6RSC1</accession>
<dbReference type="InterPro" id="IPR036397">
    <property type="entry name" value="RNaseH_sf"/>
</dbReference>
<feature type="domain" description="RNase H type-1" evidence="1">
    <location>
        <begin position="1"/>
        <end position="30"/>
    </location>
</feature>
<reference evidence="2 3" key="1">
    <citation type="submission" date="2017-11" db="EMBL/GenBank/DDBJ databases">
        <title>The genome of Rhizophagus clarus HR1 reveals common genetic basis of auxotrophy among arbuscular mycorrhizal fungi.</title>
        <authorList>
            <person name="Kobayashi Y."/>
        </authorList>
    </citation>
    <scope>NUCLEOTIDE SEQUENCE [LARGE SCALE GENOMIC DNA]</scope>
    <source>
        <strain evidence="2 3">HR1</strain>
    </source>
</reference>
<keyword evidence="3" id="KW-1185">Reference proteome</keyword>
<dbReference type="Proteomes" id="UP000247702">
    <property type="component" value="Unassembled WGS sequence"/>
</dbReference>
<dbReference type="GO" id="GO:0003676">
    <property type="term" value="F:nucleic acid binding"/>
    <property type="evidence" value="ECO:0007669"/>
    <property type="project" value="InterPro"/>
</dbReference>
<dbReference type="SUPFAM" id="SSF53098">
    <property type="entry name" value="Ribonuclease H-like"/>
    <property type="match status" value="1"/>
</dbReference>
<dbReference type="InterPro" id="IPR012337">
    <property type="entry name" value="RNaseH-like_sf"/>
</dbReference>
<dbReference type="GO" id="GO:0004523">
    <property type="term" value="F:RNA-DNA hybrid ribonuclease activity"/>
    <property type="evidence" value="ECO:0007669"/>
    <property type="project" value="InterPro"/>
</dbReference>